<reference evidence="6 7" key="1">
    <citation type="submission" date="2014-08" db="EMBL/GenBank/DDBJ databases">
        <title>Complete genome sequence of Corynebacterium sphenisci CECT 5990(T) (=DSM 44792(T)), isolated from healthy wild penguins.</title>
        <authorList>
            <person name="Ruckert C."/>
            <person name="Albersmeier A."/>
            <person name="Winkler A."/>
            <person name="Kalinowski J."/>
        </authorList>
    </citation>
    <scope>NUCLEOTIDE SEQUENCE [LARGE SCALE GENOMIC DNA]</scope>
    <source>
        <strain evidence="6 7">DSM 44792</strain>
    </source>
</reference>
<gene>
    <name evidence="6" type="ORF">CSPHI_11885</name>
</gene>
<dbReference type="PANTHER" id="PTHR21600">
    <property type="entry name" value="MITOCHONDRIAL RNA PSEUDOURIDINE SYNTHASE"/>
    <property type="match status" value="1"/>
</dbReference>
<evidence type="ECO:0000256" key="4">
    <source>
        <dbReference type="SAM" id="MobiDB-lite"/>
    </source>
</evidence>
<dbReference type="RefSeq" id="WP_075693465.1">
    <property type="nucleotide sequence ID" value="NZ_CP009248.1"/>
</dbReference>
<name>A0A1L7D0C9_9CORY</name>
<dbReference type="AlphaFoldDB" id="A0A1L7D0C9"/>
<evidence type="ECO:0000256" key="1">
    <source>
        <dbReference type="ARBA" id="ARBA00000073"/>
    </source>
</evidence>
<dbReference type="SUPFAM" id="SSF55120">
    <property type="entry name" value="Pseudouridine synthase"/>
    <property type="match status" value="1"/>
</dbReference>
<dbReference type="InterPro" id="IPR050188">
    <property type="entry name" value="RluA_PseudoU_synthase"/>
</dbReference>
<feature type="region of interest" description="Disordered" evidence="4">
    <location>
        <begin position="1"/>
        <end position="20"/>
    </location>
</feature>
<accession>A0A1L7D0C9</accession>
<organism evidence="6 7">
    <name type="scientific">Corynebacterium sphenisci DSM 44792</name>
    <dbReference type="NCBI Taxonomy" id="1437874"/>
    <lineage>
        <taxon>Bacteria</taxon>
        <taxon>Bacillati</taxon>
        <taxon>Actinomycetota</taxon>
        <taxon>Actinomycetes</taxon>
        <taxon>Mycobacteriales</taxon>
        <taxon>Corynebacteriaceae</taxon>
        <taxon>Corynebacterium</taxon>
    </lineage>
</organism>
<dbReference type="STRING" id="1437874.CSPHI_11885"/>
<feature type="region of interest" description="Disordered" evidence="4">
    <location>
        <begin position="297"/>
        <end position="318"/>
    </location>
</feature>
<dbReference type="OrthoDB" id="9807829at2"/>
<keyword evidence="7" id="KW-1185">Reference proteome</keyword>
<dbReference type="InterPro" id="IPR006145">
    <property type="entry name" value="PsdUridine_synth_RsuA/RluA"/>
</dbReference>
<dbReference type="Gene3D" id="3.30.2350.10">
    <property type="entry name" value="Pseudouridine synthase"/>
    <property type="match status" value="1"/>
</dbReference>
<proteinExistence type="predicted"/>
<evidence type="ECO:0000313" key="7">
    <source>
        <dbReference type="Proteomes" id="UP000185469"/>
    </source>
</evidence>
<evidence type="ECO:0000259" key="5">
    <source>
        <dbReference type="Pfam" id="PF00849"/>
    </source>
</evidence>
<evidence type="ECO:0000256" key="2">
    <source>
        <dbReference type="ARBA" id="ARBA00031870"/>
    </source>
</evidence>
<dbReference type="Pfam" id="PF00849">
    <property type="entry name" value="PseudoU_synth_2"/>
    <property type="match status" value="1"/>
</dbReference>
<dbReference type="KEGG" id="csph:CSPHI_11885"/>
<feature type="compositionally biased region" description="Basic and acidic residues" evidence="4">
    <location>
        <begin position="297"/>
        <end position="310"/>
    </location>
</feature>
<dbReference type="GO" id="GO:0000455">
    <property type="term" value="P:enzyme-directed rRNA pseudouridine synthesis"/>
    <property type="evidence" value="ECO:0007669"/>
    <property type="project" value="TreeGrafter"/>
</dbReference>
<dbReference type="Proteomes" id="UP000185469">
    <property type="component" value="Chromosome"/>
</dbReference>
<comment type="catalytic activity">
    <reaction evidence="1">
        <text>a uridine in RNA = a pseudouridine in RNA</text>
        <dbReference type="Rhea" id="RHEA:48348"/>
        <dbReference type="Rhea" id="RHEA-COMP:12068"/>
        <dbReference type="Rhea" id="RHEA-COMP:12069"/>
        <dbReference type="ChEBI" id="CHEBI:65314"/>
        <dbReference type="ChEBI" id="CHEBI:65315"/>
    </reaction>
</comment>
<dbReference type="GO" id="GO:0140098">
    <property type="term" value="F:catalytic activity, acting on RNA"/>
    <property type="evidence" value="ECO:0007669"/>
    <property type="project" value="UniProtKB-ARBA"/>
</dbReference>
<evidence type="ECO:0000256" key="3">
    <source>
        <dbReference type="ARBA" id="ARBA00033164"/>
    </source>
</evidence>
<dbReference type="InterPro" id="IPR020103">
    <property type="entry name" value="PsdUridine_synth_cat_dom_sf"/>
</dbReference>
<dbReference type="PANTHER" id="PTHR21600:SF84">
    <property type="entry name" value="PSEUDOURIDINE SYNTHASE RSUA_RLUA-LIKE DOMAIN-CONTAINING PROTEIN"/>
    <property type="match status" value="1"/>
</dbReference>
<dbReference type="GO" id="GO:0009982">
    <property type="term" value="F:pseudouridine synthase activity"/>
    <property type="evidence" value="ECO:0007669"/>
    <property type="project" value="InterPro"/>
</dbReference>
<sequence length="318" mass="34416">MSPRRRRGAPLPPRGGLTASRVRCPAEGVTAGELIAAAVAGQRRRHPADDAAAVAARFAAGEVVDAAGRPVAPEEILPAGADLWFRRMPAPERTIAGPMPIVHADPRVVVVDKPPFLATTPRGAHITETAVVRLRRTLGEEEPTPAHRLDRLTSGLLLFIRRPADRGAYQELFATPGAVTKIYEARTPAPGRPIPAGTELATRQEKIRGVLRARTIAGEPNARTIVESVRELGDGTAVWRLRPLTGRTHQLRLHLAEAGCPILGDPLYPEIAPAAEEDPARPLHLLCRTLAFADPRTGERREFHSRRDLHSPAAPVPY</sequence>
<dbReference type="GO" id="GO:0003723">
    <property type="term" value="F:RNA binding"/>
    <property type="evidence" value="ECO:0007669"/>
    <property type="project" value="InterPro"/>
</dbReference>
<dbReference type="EMBL" id="CP009248">
    <property type="protein sequence ID" value="APT91547.1"/>
    <property type="molecule type" value="Genomic_DNA"/>
</dbReference>
<evidence type="ECO:0000313" key="6">
    <source>
        <dbReference type="EMBL" id="APT91547.1"/>
    </source>
</evidence>
<feature type="domain" description="Pseudouridine synthase RsuA/RluA-like" evidence="5">
    <location>
        <begin position="108"/>
        <end position="256"/>
    </location>
</feature>
<protein>
    <recommendedName>
        <fullName evidence="2">RNA pseudouridylate synthase</fullName>
    </recommendedName>
    <alternativeName>
        <fullName evidence="3">RNA-uridine isomerase</fullName>
    </alternativeName>
</protein>